<dbReference type="Gene3D" id="2.60.120.1440">
    <property type="match status" value="1"/>
</dbReference>
<dbReference type="InterPro" id="IPR006860">
    <property type="entry name" value="FecR"/>
</dbReference>
<dbReference type="InterPro" id="IPR032508">
    <property type="entry name" value="FecR_C"/>
</dbReference>
<dbReference type="Gene3D" id="3.55.50.30">
    <property type="match status" value="1"/>
</dbReference>
<protein>
    <submittedName>
        <fullName evidence="4">FecR domain-containing protein</fullName>
    </submittedName>
</protein>
<evidence type="ECO:0000313" key="5">
    <source>
        <dbReference type="Proteomes" id="UP001220610"/>
    </source>
</evidence>
<keyword evidence="1" id="KW-0472">Membrane</keyword>
<dbReference type="InterPro" id="IPR012373">
    <property type="entry name" value="Ferrdict_sens_TM"/>
</dbReference>
<sequence>MNSQEAQIFVTRFVQGNFSREDHQSFLEWIKGAPVDQIEALAREYETVEMPGLSTAGPSALWKQQLEQRIDALEAAGRVVPMQRRPAIRRWIQWAAAAVIIAGGATWLYLSNVKGTAAPEPVVQVPLKGIEPGGNKAVLTLSDGSTILLADASNGLLTQQGHTRITLVNNEALLYEPIDNNNDQALLYNTIATPRGGQYQLTLPDQTKVWLNAESSIRFPVAFAGNERRVQITGEVYFEVTKNPARPFKAVIGSGNGPGQSGRGRGEVEVVGTHFNIKAYNDEPNIETTLLKGSVKVAKGESIQVLKPGQQARMDTITGGNGIKIVNLADANEMVNWKEGYFTGPKISAIMSQISRWYDVKVEYESGKIPEGNFDGRLSRSTSIKSLLNTLRSNGIETVLDENERTIIVKS</sequence>
<reference evidence="4" key="1">
    <citation type="submission" date="2023-03" db="EMBL/GenBank/DDBJ databases">
        <title>Andean soil-derived lignocellulolytic bacterial consortium as a source of novel taxa and putative plastic-active enzymes.</title>
        <authorList>
            <person name="Diaz-Garcia L."/>
            <person name="Chuvochina M."/>
            <person name="Feuerriegel G."/>
            <person name="Bunk B."/>
            <person name="Sproer C."/>
            <person name="Streit W.R."/>
            <person name="Rodriguez L.M."/>
            <person name="Overmann J."/>
            <person name="Jimenez D.J."/>
        </authorList>
    </citation>
    <scope>NUCLEOTIDE SEQUENCE</scope>
    <source>
        <strain evidence="4">MAG 7</strain>
    </source>
</reference>
<dbReference type="PANTHER" id="PTHR30273">
    <property type="entry name" value="PERIPLASMIC SIGNAL SENSOR AND SIGMA FACTOR ACTIVATOR FECR-RELATED"/>
    <property type="match status" value="1"/>
</dbReference>
<dbReference type="EMBL" id="CP119311">
    <property type="protein sequence ID" value="WEK33796.1"/>
    <property type="molecule type" value="Genomic_DNA"/>
</dbReference>
<dbReference type="Proteomes" id="UP001220610">
    <property type="component" value="Chromosome"/>
</dbReference>
<organism evidence="4 5">
    <name type="scientific">Candidatus Pseudobacter hemicellulosilyticus</name>
    <dbReference type="NCBI Taxonomy" id="3121375"/>
    <lineage>
        <taxon>Bacteria</taxon>
        <taxon>Pseudomonadati</taxon>
        <taxon>Bacteroidota</taxon>
        <taxon>Chitinophagia</taxon>
        <taxon>Chitinophagales</taxon>
        <taxon>Chitinophagaceae</taxon>
        <taxon>Pseudobacter</taxon>
    </lineage>
</organism>
<dbReference type="GO" id="GO:0016989">
    <property type="term" value="F:sigma factor antagonist activity"/>
    <property type="evidence" value="ECO:0007669"/>
    <property type="project" value="TreeGrafter"/>
</dbReference>
<dbReference type="Pfam" id="PF16344">
    <property type="entry name" value="FecR_C"/>
    <property type="match status" value="1"/>
</dbReference>
<proteinExistence type="predicted"/>
<dbReference type="AlphaFoldDB" id="A0AAJ5WN94"/>
<evidence type="ECO:0000313" key="4">
    <source>
        <dbReference type="EMBL" id="WEK33796.1"/>
    </source>
</evidence>
<evidence type="ECO:0000256" key="1">
    <source>
        <dbReference type="SAM" id="Phobius"/>
    </source>
</evidence>
<dbReference type="PANTHER" id="PTHR30273:SF2">
    <property type="entry name" value="PROTEIN FECR"/>
    <property type="match status" value="1"/>
</dbReference>
<gene>
    <name evidence="4" type="ORF">P0Y53_14990</name>
</gene>
<evidence type="ECO:0000259" key="2">
    <source>
        <dbReference type="Pfam" id="PF04773"/>
    </source>
</evidence>
<name>A0AAJ5WN94_9BACT</name>
<dbReference type="Pfam" id="PF04773">
    <property type="entry name" value="FecR"/>
    <property type="match status" value="1"/>
</dbReference>
<keyword evidence="1" id="KW-1133">Transmembrane helix</keyword>
<keyword evidence="1" id="KW-0812">Transmembrane</keyword>
<evidence type="ECO:0000259" key="3">
    <source>
        <dbReference type="Pfam" id="PF16344"/>
    </source>
</evidence>
<feature type="transmembrane region" description="Helical" evidence="1">
    <location>
        <begin position="91"/>
        <end position="110"/>
    </location>
</feature>
<accession>A0AAJ5WN94</accession>
<feature type="domain" description="FecR protein" evidence="2">
    <location>
        <begin position="190"/>
        <end position="296"/>
    </location>
</feature>
<feature type="domain" description="Protein FecR C-terminal" evidence="3">
    <location>
        <begin position="342"/>
        <end position="407"/>
    </location>
</feature>